<keyword evidence="4" id="KW-0460">Magnesium</keyword>
<dbReference type="HAMAP" id="MF_00595">
    <property type="entry name" value="PEPcase_type1"/>
    <property type="match status" value="1"/>
</dbReference>
<dbReference type="SUPFAM" id="SSF51621">
    <property type="entry name" value="Phosphoenolpyruvate/pyruvate domain"/>
    <property type="match status" value="1"/>
</dbReference>
<keyword evidence="7" id="KW-0670">Pyruvate</keyword>
<evidence type="ECO:0000256" key="4">
    <source>
        <dbReference type="ARBA" id="ARBA00022842"/>
    </source>
</evidence>
<dbReference type="InterPro" id="IPR022805">
    <property type="entry name" value="PEP_COase_bac/pln-type"/>
</dbReference>
<comment type="cofactor">
    <cofactor evidence="1">
        <name>Mg(2+)</name>
        <dbReference type="ChEBI" id="CHEBI:18420"/>
    </cofactor>
</comment>
<evidence type="ECO:0000256" key="3">
    <source>
        <dbReference type="ARBA" id="ARBA00012305"/>
    </source>
</evidence>
<dbReference type="PROSITE" id="PS00781">
    <property type="entry name" value="PEPCASE_1"/>
    <property type="match status" value="1"/>
</dbReference>
<dbReference type="GO" id="GO:0005829">
    <property type="term" value="C:cytosol"/>
    <property type="evidence" value="ECO:0007669"/>
    <property type="project" value="TreeGrafter"/>
</dbReference>
<dbReference type="PANTHER" id="PTHR30523:SF46">
    <property type="entry name" value="PHOSPHOENOLPYRUVATE CARBOXYLASE"/>
    <property type="match status" value="1"/>
</dbReference>
<evidence type="ECO:0000313" key="7">
    <source>
        <dbReference type="EMBL" id="VAX10088.1"/>
    </source>
</evidence>
<dbReference type="Pfam" id="PF00311">
    <property type="entry name" value="PEPcase"/>
    <property type="match status" value="1"/>
</dbReference>
<dbReference type="PANTHER" id="PTHR30523">
    <property type="entry name" value="PHOSPHOENOLPYRUVATE CARBOXYLASE"/>
    <property type="match status" value="1"/>
</dbReference>
<dbReference type="PRINTS" id="PR00150">
    <property type="entry name" value="PEPCARBXLASE"/>
</dbReference>
<dbReference type="InterPro" id="IPR018129">
    <property type="entry name" value="PEP_COase_Lys_AS"/>
</dbReference>
<keyword evidence="5 7" id="KW-0456">Lyase</keyword>
<evidence type="ECO:0000256" key="2">
    <source>
        <dbReference type="ARBA" id="ARBA00008346"/>
    </source>
</evidence>
<protein>
    <recommendedName>
        <fullName evidence="3">phosphoenolpyruvate carboxylase</fullName>
        <ecNumber evidence="3">4.1.1.31</ecNumber>
    </recommendedName>
</protein>
<dbReference type="GO" id="GO:0015977">
    <property type="term" value="P:carbon fixation"/>
    <property type="evidence" value="ECO:0007669"/>
    <property type="project" value="UniProtKB-KW"/>
</dbReference>
<reference evidence="7" key="1">
    <citation type="submission" date="2018-06" db="EMBL/GenBank/DDBJ databases">
        <authorList>
            <person name="Zhirakovskaya E."/>
        </authorList>
    </citation>
    <scope>NUCLEOTIDE SEQUENCE</scope>
</reference>
<sequence length="939" mass="106619">MAKQKNSDKVLRTRVKLLGTLLGHVIRSQAGERVFNAVETLRKGYLNLRKKESINTRNRMNKLIEELDPETVTHVVRAFSIYFSLVNIAEEEFQHIQRRKTVKSAAPLWTGSFDDTIRTLYQQGVKLEQLQTLLNGLAYIPVITAHPTEAKRRTILETQRRIFVTIKQLDDPRLNKYQRDEVVNEIETGIRQLWLTDEVRATRPKVADEIKNGLYFFRESLFDAIPQSYRHLENAIKRHYSSELIGKPLDIPSIIKFGSWIGGDRDGNPNVKPETTEMALRMQTRQVLEEYIPRVGELIHLLTHSSSLCHFSEQLLSSIAADESHYAEHAFANSPNRFKTEPYRRKIEMMRYRLNCNLTAVKAKLAGNPYDANENDRYPSESELLSDLYLVRDSLVANGDHKIAEGKLKDLIHLAETFGFYLLKLDIRQESTRHTDAVTEVLKGELAYETLSEDERLDALAKLIAEEKEREQTISSLDLSRYSEPTQETLRVFDVMQNMRSEVSPQAFGTYVISMTHQASHIMEVMYLAHLAGLAGYRQGNAFCELQIGPLFETIEDLRHIKPVMTQLLNNSTYAELLKASGNLQEVMLGYSDSCKDGGILSSVWSLYEAQKQITALAAARGIQIRLFHGRGGTVGRGGGPTHEAILSQPNGTVGGEIKFTEQGEVLSSKYSNVETAVYELTMGVTGLMKASRSLIEKPADDNQEYLEILSEIAAKGEETYREITDHTPGFLDYFYEATPLSEIALMNIGSRPSHRKKGDRSKSSVRAIAWVFGWSQSRQTLPAWLGIGSALENWSQSDESRMAKLHEMYQNWPFFRALMSNTQMALFKADATIAKKYSELCVDPATGEKIYALIRDELTLTTDSVLKVTGNEFLMQENPFLAVSLSRRNPYLDPLNNIQVMLIKRYRDESTTDEERNRWLSPLLRSINAVATGMRNTG</sequence>
<dbReference type="PROSITE" id="PS00393">
    <property type="entry name" value="PEPCASE_2"/>
    <property type="match status" value="1"/>
</dbReference>
<dbReference type="Gene3D" id="1.20.1440.90">
    <property type="entry name" value="Phosphoenolpyruvate/pyruvate domain"/>
    <property type="match status" value="1"/>
</dbReference>
<dbReference type="GO" id="GO:0006099">
    <property type="term" value="P:tricarboxylic acid cycle"/>
    <property type="evidence" value="ECO:0007669"/>
    <property type="project" value="InterPro"/>
</dbReference>
<evidence type="ECO:0000256" key="1">
    <source>
        <dbReference type="ARBA" id="ARBA00001946"/>
    </source>
</evidence>
<gene>
    <name evidence="7" type="ORF">MNBD_GAMMA26-2025</name>
</gene>
<accession>A0A3B1BFD2</accession>
<organism evidence="7">
    <name type="scientific">hydrothermal vent metagenome</name>
    <dbReference type="NCBI Taxonomy" id="652676"/>
    <lineage>
        <taxon>unclassified sequences</taxon>
        <taxon>metagenomes</taxon>
        <taxon>ecological metagenomes</taxon>
    </lineage>
</organism>
<dbReference type="GO" id="GO:0008964">
    <property type="term" value="F:phosphoenolpyruvate carboxylase activity"/>
    <property type="evidence" value="ECO:0007669"/>
    <property type="project" value="UniProtKB-EC"/>
</dbReference>
<dbReference type="AlphaFoldDB" id="A0A3B1BFD2"/>
<evidence type="ECO:0000256" key="6">
    <source>
        <dbReference type="ARBA" id="ARBA00023300"/>
    </source>
</evidence>
<dbReference type="InterPro" id="IPR015813">
    <property type="entry name" value="Pyrv/PenolPyrv_kinase-like_dom"/>
</dbReference>
<dbReference type="EMBL" id="UOFX01000062">
    <property type="protein sequence ID" value="VAX10088.1"/>
    <property type="molecule type" value="Genomic_DNA"/>
</dbReference>
<evidence type="ECO:0000256" key="5">
    <source>
        <dbReference type="ARBA" id="ARBA00023239"/>
    </source>
</evidence>
<comment type="similarity">
    <text evidence="2">Belongs to the PEPCase type 1 family.</text>
</comment>
<keyword evidence="6" id="KW-0120">Carbon dioxide fixation</keyword>
<proteinExistence type="inferred from homology"/>
<dbReference type="EC" id="4.1.1.31" evidence="3"/>
<dbReference type="InterPro" id="IPR033129">
    <property type="entry name" value="PEPCASE_His_AS"/>
</dbReference>
<name>A0A3B1BFD2_9ZZZZ</name>
<dbReference type="NCBIfam" id="NF000584">
    <property type="entry name" value="PRK00009.1"/>
    <property type="match status" value="1"/>
</dbReference>
<dbReference type="InterPro" id="IPR021135">
    <property type="entry name" value="PEP_COase"/>
</dbReference>